<gene>
    <name evidence="5" type="ORF">NSK_003967</name>
</gene>
<keyword evidence="6" id="KW-1185">Reference proteome</keyword>
<dbReference type="InterPro" id="IPR013519">
    <property type="entry name" value="Int_alpha_beta-p"/>
</dbReference>
<keyword evidence="3" id="KW-0325">Glycoprotein</keyword>
<dbReference type="GO" id="GO:0098609">
    <property type="term" value="P:cell-cell adhesion"/>
    <property type="evidence" value="ECO:0007669"/>
    <property type="project" value="TreeGrafter"/>
</dbReference>
<dbReference type="PRINTS" id="PR01185">
    <property type="entry name" value="INTEGRINA"/>
</dbReference>
<evidence type="ECO:0008006" key="7">
    <source>
        <dbReference type="Google" id="ProtNLM"/>
    </source>
</evidence>
<evidence type="ECO:0000256" key="3">
    <source>
        <dbReference type="ARBA" id="ARBA00023180"/>
    </source>
</evidence>
<comment type="caution">
    <text evidence="5">The sequence shown here is derived from an EMBL/GenBank/DDBJ whole genome shotgun (WGS) entry which is preliminary data.</text>
</comment>
<name>A0A4D9D8G2_9STRA</name>
<dbReference type="Gene3D" id="2.130.10.130">
    <property type="entry name" value="Integrin alpha, N-terminal"/>
    <property type="match status" value="3"/>
</dbReference>
<dbReference type="InterPro" id="IPR013517">
    <property type="entry name" value="FG-GAP"/>
</dbReference>
<evidence type="ECO:0000313" key="5">
    <source>
        <dbReference type="EMBL" id="TFJ84938.1"/>
    </source>
</evidence>
<feature type="repeat" description="FG-GAP" evidence="4">
    <location>
        <begin position="506"/>
        <end position="566"/>
    </location>
</feature>
<dbReference type="SUPFAM" id="SSF69318">
    <property type="entry name" value="Integrin alpha N-terminal domain"/>
    <property type="match status" value="1"/>
</dbReference>
<evidence type="ECO:0000256" key="2">
    <source>
        <dbReference type="ARBA" id="ARBA00022737"/>
    </source>
</evidence>
<dbReference type="GO" id="GO:0009897">
    <property type="term" value="C:external side of plasma membrane"/>
    <property type="evidence" value="ECO:0007669"/>
    <property type="project" value="TreeGrafter"/>
</dbReference>
<protein>
    <recommendedName>
        <fullName evidence="7">Integrin alpha-2 domain-containing protein</fullName>
    </recommendedName>
</protein>
<dbReference type="GO" id="GO:0007160">
    <property type="term" value="P:cell-matrix adhesion"/>
    <property type="evidence" value="ECO:0007669"/>
    <property type="project" value="TreeGrafter"/>
</dbReference>
<proteinExistence type="predicted"/>
<evidence type="ECO:0000256" key="4">
    <source>
        <dbReference type="PROSITE-ProRule" id="PRU00803"/>
    </source>
</evidence>
<dbReference type="GO" id="GO:0033627">
    <property type="term" value="P:cell adhesion mediated by integrin"/>
    <property type="evidence" value="ECO:0007669"/>
    <property type="project" value="TreeGrafter"/>
</dbReference>
<dbReference type="PANTHER" id="PTHR23220">
    <property type="entry name" value="INTEGRIN ALPHA"/>
    <property type="match status" value="1"/>
</dbReference>
<dbReference type="InterPro" id="IPR000413">
    <property type="entry name" value="Integrin_alpha"/>
</dbReference>
<dbReference type="SMART" id="SM00191">
    <property type="entry name" value="Int_alpha"/>
    <property type="match status" value="6"/>
</dbReference>
<dbReference type="AlphaFoldDB" id="A0A4D9D8G2"/>
<dbReference type="Pfam" id="PF01839">
    <property type="entry name" value="FG-GAP"/>
    <property type="match status" value="1"/>
</dbReference>
<dbReference type="Proteomes" id="UP000355283">
    <property type="component" value="Unassembled WGS sequence"/>
</dbReference>
<dbReference type="InterPro" id="IPR028994">
    <property type="entry name" value="Integrin_alpha_N"/>
</dbReference>
<feature type="repeat" description="FG-GAP" evidence="4">
    <location>
        <begin position="268"/>
        <end position="324"/>
    </location>
</feature>
<dbReference type="PANTHER" id="PTHR23220:SF122">
    <property type="entry name" value="INTEGRIN ALPHA-PS1"/>
    <property type="match status" value="1"/>
</dbReference>
<dbReference type="GO" id="GO:0008305">
    <property type="term" value="C:integrin complex"/>
    <property type="evidence" value="ECO:0007669"/>
    <property type="project" value="InterPro"/>
</dbReference>
<evidence type="ECO:0000256" key="1">
    <source>
        <dbReference type="ARBA" id="ARBA00022729"/>
    </source>
</evidence>
<keyword evidence="1" id="KW-0732">Signal</keyword>
<accession>A0A4D9D8G2</accession>
<organism evidence="5 6">
    <name type="scientific">Nannochloropsis salina CCMP1776</name>
    <dbReference type="NCBI Taxonomy" id="1027361"/>
    <lineage>
        <taxon>Eukaryota</taxon>
        <taxon>Sar</taxon>
        <taxon>Stramenopiles</taxon>
        <taxon>Ochrophyta</taxon>
        <taxon>Eustigmatophyceae</taxon>
        <taxon>Eustigmatales</taxon>
        <taxon>Monodopsidaceae</taxon>
        <taxon>Microchloropsis</taxon>
        <taxon>Microchloropsis salina</taxon>
    </lineage>
</organism>
<dbReference type="GO" id="GO:0005178">
    <property type="term" value="F:integrin binding"/>
    <property type="evidence" value="ECO:0007669"/>
    <property type="project" value="TreeGrafter"/>
</dbReference>
<dbReference type="OrthoDB" id="5317514at2759"/>
<feature type="repeat" description="FG-GAP" evidence="4">
    <location>
        <begin position="194"/>
        <end position="258"/>
    </location>
</feature>
<reference evidence="5 6" key="1">
    <citation type="submission" date="2019-01" db="EMBL/GenBank/DDBJ databases">
        <title>Nuclear Genome Assembly of the Microalgal Biofuel strain Nannochloropsis salina CCMP1776.</title>
        <authorList>
            <person name="Hovde B."/>
        </authorList>
    </citation>
    <scope>NUCLEOTIDE SEQUENCE [LARGE SCALE GENOMIC DNA]</scope>
    <source>
        <strain evidence="5 6">CCMP1776</strain>
    </source>
</reference>
<keyword evidence="2" id="KW-0677">Repeat</keyword>
<sequence>MVKEPGPENPVTLEEISEAEALKMKEELYLKDMQRGTIFEMDDAPDDVLVEASESLTMNGNSPLDVTPQVSEKATVDERATSASSMASSGKTGNDKNLLEAGLSWEAQSVDENGNDLLVTAMRAGARPGANVDAIRSVVSAASAVARQGIAAVERQTGVGAGAIASPAVLNMPRPSLSILRVVFVAFKRIGAMNVDFNLPISQGDRFGSAVAVVLPIGDLDHNPRTLEIVVGAPGDHTYKKKQGAVYILSLSNSGATLSNYHKVIPGEGNLAGQAHNYAGFGTSVASLGDLNNDGYADIAVGTPFQEGTGVVYILFLTYGGAVAKFMKIGGKKNEGGTWGNPHFGSPPYPAPLSVGDEFGCSVANIGDVNGDGVPDLAVGACGDMDTKSGWSSSKRGHETCTAAGAVYILFMNVDGTVKYHRKISARSGNLLLGPEPGDRFGASVGLIARRNGGAVIAVGAPFANGAGAQVGAVYMLELLATGDVKRFQILSSAYTPPSPGSPYSQYLYLSAPLSSHDYLGSAVASMDVDRDGVVDLLVGSRGYNQRAQDEGATFACYLDGFRGDLAGWEQVASQSGIVLPVQPGEQFGASIAVIDDHTIDQASLLFIGAPGGCMDSVGGAVYGLRIQPIGG</sequence>
<dbReference type="GO" id="GO:0007229">
    <property type="term" value="P:integrin-mediated signaling pathway"/>
    <property type="evidence" value="ECO:0007669"/>
    <property type="project" value="TreeGrafter"/>
</dbReference>
<dbReference type="PROSITE" id="PS51470">
    <property type="entry name" value="FG_GAP"/>
    <property type="match status" value="3"/>
</dbReference>
<evidence type="ECO:0000313" key="6">
    <source>
        <dbReference type="Proteomes" id="UP000355283"/>
    </source>
</evidence>
<dbReference type="EMBL" id="SDOX01000017">
    <property type="protein sequence ID" value="TFJ84938.1"/>
    <property type="molecule type" value="Genomic_DNA"/>
</dbReference>